<dbReference type="KEGG" id="mlo:msr0466"/>
<dbReference type="Proteomes" id="UP000000552">
    <property type="component" value="Chromosome"/>
</dbReference>
<evidence type="ECO:0000313" key="2">
    <source>
        <dbReference type="Proteomes" id="UP000000552"/>
    </source>
</evidence>
<organism evidence="1 2">
    <name type="scientific">Mesorhizobium japonicum (strain LMG 29417 / CECT 9101 / MAFF 303099)</name>
    <name type="common">Mesorhizobium loti (strain MAFF 303099)</name>
    <dbReference type="NCBI Taxonomy" id="266835"/>
    <lineage>
        <taxon>Bacteria</taxon>
        <taxon>Pseudomonadati</taxon>
        <taxon>Pseudomonadota</taxon>
        <taxon>Alphaproteobacteria</taxon>
        <taxon>Hyphomicrobiales</taxon>
        <taxon>Phyllobacteriaceae</taxon>
        <taxon>Mesorhizobium</taxon>
    </lineage>
</organism>
<dbReference type="EMBL" id="BA000012">
    <property type="protein sequence ID" value="BAB48045.1"/>
    <property type="molecule type" value="Genomic_DNA"/>
</dbReference>
<reference evidence="1 2" key="1">
    <citation type="journal article" date="2000" name="DNA Res.">
        <title>Complete genome structure of the nitrogen-fixing symbiotic bacterium Mesorhizobium loti.</title>
        <authorList>
            <person name="Kaneko T."/>
            <person name="Nakamura Y."/>
            <person name="Sato S."/>
            <person name="Asamizu E."/>
            <person name="Kato T."/>
            <person name="Sasamoto S."/>
            <person name="Watanabe A."/>
            <person name="Idesawa K."/>
            <person name="Ishikawa A."/>
            <person name="Kawashima K."/>
            <person name="Kimura T."/>
            <person name="Kishida Y."/>
            <person name="Kiyokawa C."/>
            <person name="Kohara M."/>
            <person name="Matsumoto M."/>
            <person name="Matsuno A."/>
            <person name="Mochizuki Y."/>
            <person name="Nakayama S."/>
            <person name="Nakazaki N."/>
            <person name="Shimpo S."/>
            <person name="Sugimoto M."/>
            <person name="Takeuchi C."/>
            <person name="Yamada M."/>
            <person name="Tabata S."/>
        </authorList>
    </citation>
    <scope>NUCLEOTIDE SEQUENCE [LARGE SCALE GENOMIC DNA]</scope>
    <source>
        <strain evidence="2">LMG 29417 / CECT 9101 / MAFF 303099</strain>
    </source>
</reference>
<protein>
    <submittedName>
        <fullName evidence="1">Msr0466 protein</fullName>
    </submittedName>
</protein>
<accession>Q98MR8</accession>
<dbReference type="AlphaFoldDB" id="Q98MR8"/>
<sequence length="89" mass="9926">MTDDEMKAVFALRHVRARIMGVVDAREHKGAQIEDRYLGQAIAFIAQAPMDGFDVRAAVVLYGERGNESLRAQDCAQLWAKYGKTIAEN</sequence>
<proteinExistence type="predicted"/>
<gene>
    <name evidence="1" type="ordered locus">msr0466</name>
</gene>
<dbReference type="HOGENOM" id="CLU_189200_0_0_5"/>
<evidence type="ECO:0000313" key="1">
    <source>
        <dbReference type="EMBL" id="BAB48045.1"/>
    </source>
</evidence>
<name>Q98MR8_RHILO</name>
<dbReference type="RefSeq" id="WP_010909401.1">
    <property type="nucleotide sequence ID" value="NC_002678.2"/>
</dbReference>